<dbReference type="GO" id="GO:0016491">
    <property type="term" value="F:oxidoreductase activity"/>
    <property type="evidence" value="ECO:0007669"/>
    <property type="project" value="InterPro"/>
</dbReference>
<evidence type="ECO:0000313" key="4">
    <source>
        <dbReference type="Proteomes" id="UP000326831"/>
    </source>
</evidence>
<dbReference type="Proteomes" id="UP000326831">
    <property type="component" value="Chromosome"/>
</dbReference>
<dbReference type="KEGG" id="ssub:CP968_16045"/>
<dbReference type="Gene3D" id="3.40.109.10">
    <property type="entry name" value="NADH Oxidase"/>
    <property type="match status" value="1"/>
</dbReference>
<dbReference type="Proteomes" id="UP000634660">
    <property type="component" value="Unassembled WGS sequence"/>
</dbReference>
<dbReference type="PANTHER" id="PTHR43745">
    <property type="entry name" value="NITROREDUCTASE MJ1384-RELATED"/>
    <property type="match status" value="1"/>
</dbReference>
<dbReference type="NCBIfam" id="TIGR03605">
    <property type="entry name" value="antibiot_sagB"/>
    <property type="match status" value="1"/>
</dbReference>
<dbReference type="AlphaFoldDB" id="A0A5P2UL61"/>
<feature type="domain" description="Nitroreductase" evidence="1">
    <location>
        <begin position="278"/>
        <end position="453"/>
    </location>
</feature>
<name>A0A5P2UL61_9ACTN</name>
<dbReference type="InterPro" id="IPR029479">
    <property type="entry name" value="Nitroreductase"/>
</dbReference>
<dbReference type="RefSeq" id="WP_150518656.1">
    <property type="nucleotide sequence ID" value="NZ_BMVX01000022.1"/>
</dbReference>
<evidence type="ECO:0000313" key="3">
    <source>
        <dbReference type="EMBL" id="QEU79640.1"/>
    </source>
</evidence>
<dbReference type="EMBL" id="CP023701">
    <property type="protein sequence ID" value="QEU79640.1"/>
    <property type="molecule type" value="Genomic_DNA"/>
</dbReference>
<dbReference type="InterPro" id="IPR020051">
    <property type="entry name" value="SagB-type_dehydrogenase"/>
</dbReference>
<dbReference type="InterPro" id="IPR052544">
    <property type="entry name" value="Bacteriocin_Proc_Enz"/>
</dbReference>
<organism evidence="3 4">
    <name type="scientific">Streptomyces subrutilus</name>
    <dbReference type="NCBI Taxonomy" id="36818"/>
    <lineage>
        <taxon>Bacteria</taxon>
        <taxon>Bacillati</taxon>
        <taxon>Actinomycetota</taxon>
        <taxon>Actinomycetes</taxon>
        <taxon>Kitasatosporales</taxon>
        <taxon>Streptomycetaceae</taxon>
        <taxon>Streptomyces</taxon>
    </lineage>
</organism>
<dbReference type="OrthoDB" id="3723182at2"/>
<proteinExistence type="predicted"/>
<gene>
    <name evidence="3" type="ORF">CP968_16045</name>
    <name evidence="2" type="ORF">GCM10010371_50520</name>
</gene>
<sequence length="505" mass="52009">MTSTSTLPGEAPPASAASGTYTLTSRLARGGAFRDGQLTTRYGAVRLGALTPGAEAALRALGEDDHDEAAIGALIVAHDGETGLLRWHILRSRLEAAGLVEHAVAGPDGAAVARLVTVGRGATTLKPAPRGPVRLSRHALLSPAEGTLALRAPGSPLAVELGAGATALLPLLTTWTREAPAPLVRLLATAGALAPGGPDADPQAEERGSVQWHPLDLAFHARTRVPASAPGYGGTYRHRERFGPEPVAAPAADGPRVALPVPDLEAIAARDLSLTEAIEQRTSTRAHDPEHPLTLAQLAELLYRTVRIRGTFTGSDGQELADRPLPSGGAVHELEVYPLVTRCEGLEPGLYRYAPDRHELERVGAPGPATATLVKEARGGTMMDGDPQVVLLVAARFGRVMWKYETVAYPLILKHVGVLYQTVYLVATAMGLAVCGLGGGDTSAFAAATGRDPLLEGTVGELVIGSRPAGPAATDTDTAAATAAATGAAAAPAAERATEPAAADF</sequence>
<dbReference type="CDD" id="cd02142">
    <property type="entry name" value="McbC_SagB-like_oxidoreductase"/>
    <property type="match status" value="1"/>
</dbReference>
<dbReference type="InterPro" id="IPR000415">
    <property type="entry name" value="Nitroreductase-like"/>
</dbReference>
<protein>
    <submittedName>
        <fullName evidence="3">SagB/ThcOx family dehydrogenase</fullName>
    </submittedName>
</protein>
<evidence type="ECO:0000259" key="1">
    <source>
        <dbReference type="Pfam" id="PF00881"/>
    </source>
</evidence>
<dbReference type="SUPFAM" id="SSF55469">
    <property type="entry name" value="FMN-dependent nitroreductase-like"/>
    <property type="match status" value="1"/>
</dbReference>
<accession>A0A5P2UL61</accession>
<reference evidence="3 4" key="2">
    <citation type="submission" date="2017-09" db="EMBL/GenBank/DDBJ databases">
        <authorList>
            <person name="Lee N."/>
            <person name="Cho B.-K."/>
        </authorList>
    </citation>
    <scope>NUCLEOTIDE SEQUENCE [LARGE SCALE GENOMIC DNA]</scope>
    <source>
        <strain evidence="3 4">ATCC 27467</strain>
    </source>
</reference>
<dbReference type="EMBL" id="BMVX01000022">
    <property type="protein sequence ID" value="GGZ84604.1"/>
    <property type="molecule type" value="Genomic_DNA"/>
</dbReference>
<dbReference type="Pfam" id="PF00881">
    <property type="entry name" value="Nitroreductase"/>
    <property type="match status" value="1"/>
</dbReference>
<reference evidence="2" key="1">
    <citation type="journal article" date="2014" name="Int. J. Syst. Evol. Microbiol.">
        <title>Complete genome sequence of Corynebacterium casei LMG S-19264T (=DSM 44701T), isolated from a smear-ripened cheese.</title>
        <authorList>
            <consortium name="US DOE Joint Genome Institute (JGI-PGF)"/>
            <person name="Walter F."/>
            <person name="Albersmeier A."/>
            <person name="Kalinowski J."/>
            <person name="Ruckert C."/>
        </authorList>
    </citation>
    <scope>NUCLEOTIDE SEQUENCE</scope>
    <source>
        <strain evidence="2">JCM 4834</strain>
    </source>
</reference>
<keyword evidence="4" id="KW-1185">Reference proteome</keyword>
<evidence type="ECO:0000313" key="2">
    <source>
        <dbReference type="EMBL" id="GGZ84604.1"/>
    </source>
</evidence>
<dbReference type="PANTHER" id="PTHR43745:SF2">
    <property type="entry name" value="NITROREDUCTASE MJ1384-RELATED"/>
    <property type="match status" value="1"/>
</dbReference>
<reference evidence="2" key="3">
    <citation type="submission" date="2020-09" db="EMBL/GenBank/DDBJ databases">
        <authorList>
            <person name="Sun Q."/>
            <person name="Ohkuma M."/>
        </authorList>
    </citation>
    <scope>NUCLEOTIDE SEQUENCE</scope>
    <source>
        <strain evidence="2">JCM 4834</strain>
    </source>
</reference>